<keyword evidence="1" id="KW-1133">Transmembrane helix</keyword>
<dbReference type="RefSeq" id="WP_134366609.1">
    <property type="nucleotide sequence ID" value="NZ_SOFY01000091.1"/>
</dbReference>
<name>A0AAQ2HDZ5_9MICO</name>
<organism evidence="2 3">
    <name type="scientific">Cryobacterium shii</name>
    <dbReference type="NCBI Taxonomy" id="1259235"/>
    <lineage>
        <taxon>Bacteria</taxon>
        <taxon>Bacillati</taxon>
        <taxon>Actinomycetota</taxon>
        <taxon>Actinomycetes</taxon>
        <taxon>Micrococcales</taxon>
        <taxon>Microbacteriaceae</taxon>
        <taxon>Cryobacterium</taxon>
    </lineage>
</organism>
<keyword evidence="1" id="KW-0812">Transmembrane</keyword>
<dbReference type="AlphaFoldDB" id="A0AAQ2HDZ5"/>
<proteinExistence type="predicted"/>
<evidence type="ECO:0000256" key="1">
    <source>
        <dbReference type="SAM" id="Phobius"/>
    </source>
</evidence>
<gene>
    <name evidence="2" type="ORF">E3O49_16380</name>
</gene>
<dbReference type="EMBL" id="SOFY01000091">
    <property type="protein sequence ID" value="TFC40699.1"/>
    <property type="molecule type" value="Genomic_DNA"/>
</dbReference>
<keyword evidence="3" id="KW-1185">Reference proteome</keyword>
<evidence type="ECO:0000313" key="3">
    <source>
        <dbReference type="Proteomes" id="UP000297403"/>
    </source>
</evidence>
<reference evidence="2 3" key="1">
    <citation type="submission" date="2019-03" db="EMBL/GenBank/DDBJ databases">
        <title>Genomics of glacier-inhabiting Cryobacterium strains.</title>
        <authorList>
            <person name="Liu Q."/>
            <person name="Xin Y.-H."/>
        </authorList>
    </citation>
    <scope>NUCLEOTIDE SEQUENCE [LARGE SCALE GENOMIC DNA]</scope>
    <source>
        <strain evidence="3">TMT1-22</strain>
    </source>
</reference>
<keyword evidence="1" id="KW-0472">Membrane</keyword>
<protein>
    <submittedName>
        <fullName evidence="2">Uncharacterized protein</fullName>
    </submittedName>
</protein>
<comment type="caution">
    <text evidence="2">The sequence shown here is derived from an EMBL/GenBank/DDBJ whole genome shotgun (WGS) entry which is preliminary data.</text>
</comment>
<accession>A0AAQ2HDZ5</accession>
<feature type="transmembrane region" description="Helical" evidence="1">
    <location>
        <begin position="6"/>
        <end position="24"/>
    </location>
</feature>
<dbReference type="Proteomes" id="UP000297403">
    <property type="component" value="Unassembled WGS sequence"/>
</dbReference>
<evidence type="ECO:0000313" key="2">
    <source>
        <dbReference type="EMBL" id="TFC40699.1"/>
    </source>
</evidence>
<sequence length="73" mass="7491">MSKRVVVVVAGLMLVAIAAVFYLFGGNPLRGGIQGLIEPRSAMTIDEVLAGFESLPGGCVPSSGVVPGFRSLD</sequence>